<comment type="caution">
    <text evidence="1">The sequence shown here is derived from an EMBL/GenBank/DDBJ whole genome shotgun (WGS) entry which is preliminary data.</text>
</comment>
<keyword evidence="2" id="KW-1185">Reference proteome</keyword>
<name>A0ABV3JZD9_STRON</name>
<reference evidence="1 2" key="1">
    <citation type="submission" date="2024-06" db="EMBL/GenBank/DDBJ databases">
        <title>The Natural Products Discovery Center: Release of the First 8490 Sequenced Strains for Exploring Actinobacteria Biosynthetic Diversity.</title>
        <authorList>
            <person name="Kalkreuter E."/>
            <person name="Kautsar S.A."/>
            <person name="Yang D."/>
            <person name="Bader C.D."/>
            <person name="Teijaro C.N."/>
            <person name="Fluegel L."/>
            <person name="Davis C.M."/>
            <person name="Simpson J.R."/>
            <person name="Lauterbach L."/>
            <person name="Steele A.D."/>
            <person name="Gui C."/>
            <person name="Meng S."/>
            <person name="Li G."/>
            <person name="Viehrig K."/>
            <person name="Ye F."/>
            <person name="Su P."/>
            <person name="Kiefer A.F."/>
            <person name="Nichols A."/>
            <person name="Cepeda A.J."/>
            <person name="Yan W."/>
            <person name="Fan B."/>
            <person name="Jiang Y."/>
            <person name="Adhikari A."/>
            <person name="Zheng C.-J."/>
            <person name="Schuster L."/>
            <person name="Cowan T.M."/>
            <person name="Smanski M.J."/>
            <person name="Chevrette M.G."/>
            <person name="De Carvalho L.P.S."/>
            <person name="Shen B."/>
        </authorList>
    </citation>
    <scope>NUCLEOTIDE SEQUENCE [LARGE SCALE GENOMIC DNA]</scope>
    <source>
        <strain evidence="1 2">NPDC052347</strain>
    </source>
</reference>
<dbReference type="RefSeq" id="WP_161968783.1">
    <property type="nucleotide sequence ID" value="NZ_JBFAUK010000012.1"/>
</dbReference>
<gene>
    <name evidence="1" type="ORF">AB0L16_17605</name>
</gene>
<protein>
    <submittedName>
        <fullName evidence="1">Uncharacterized protein</fullName>
    </submittedName>
</protein>
<dbReference type="EMBL" id="JBFAUK010000012">
    <property type="protein sequence ID" value="MEV5508266.1"/>
    <property type="molecule type" value="Genomic_DNA"/>
</dbReference>
<sequence>MTNKRSEAERQRRRELYDTMAGVISPLDDLALAVALTDLGVPIAGDELLKQPPGGDVS</sequence>
<accession>A0ABV3JZD9</accession>
<organism evidence="1 2">
    <name type="scientific">Streptomyces orinoci</name>
    <name type="common">Streptoverticillium orinoci</name>
    <dbReference type="NCBI Taxonomy" id="67339"/>
    <lineage>
        <taxon>Bacteria</taxon>
        <taxon>Bacillati</taxon>
        <taxon>Actinomycetota</taxon>
        <taxon>Actinomycetes</taxon>
        <taxon>Kitasatosporales</taxon>
        <taxon>Streptomycetaceae</taxon>
        <taxon>Streptomyces</taxon>
    </lineage>
</organism>
<dbReference type="Proteomes" id="UP001552594">
    <property type="component" value="Unassembled WGS sequence"/>
</dbReference>
<proteinExistence type="predicted"/>
<evidence type="ECO:0000313" key="2">
    <source>
        <dbReference type="Proteomes" id="UP001552594"/>
    </source>
</evidence>
<evidence type="ECO:0000313" key="1">
    <source>
        <dbReference type="EMBL" id="MEV5508266.1"/>
    </source>
</evidence>